<keyword evidence="3" id="KW-1185">Reference proteome</keyword>
<evidence type="ECO:0000313" key="3">
    <source>
        <dbReference type="Proteomes" id="UP000826300"/>
    </source>
</evidence>
<name>A0A8G1ECV1_9RHOB</name>
<accession>A0A8G1ECV1</accession>
<evidence type="ECO:0000313" key="2">
    <source>
        <dbReference type="EMBL" id="QYZ71020.1"/>
    </source>
</evidence>
<protein>
    <submittedName>
        <fullName evidence="2">Sulfurase</fullName>
    </submittedName>
</protein>
<dbReference type="GO" id="GO:0030151">
    <property type="term" value="F:molybdenum ion binding"/>
    <property type="evidence" value="ECO:0007669"/>
    <property type="project" value="InterPro"/>
</dbReference>
<gene>
    <name evidence="2" type="ORF">JO391_05780</name>
</gene>
<proteinExistence type="predicted"/>
<dbReference type="KEGG" id="nsm:JO391_05780"/>
<dbReference type="InterPro" id="IPR011037">
    <property type="entry name" value="Pyrv_Knase-like_insert_dom_sf"/>
</dbReference>
<dbReference type="Proteomes" id="UP000826300">
    <property type="component" value="Chromosome"/>
</dbReference>
<dbReference type="GO" id="GO:0030170">
    <property type="term" value="F:pyridoxal phosphate binding"/>
    <property type="evidence" value="ECO:0007669"/>
    <property type="project" value="InterPro"/>
</dbReference>
<dbReference type="AlphaFoldDB" id="A0A8G1ECV1"/>
<sequence>MPELRKTEYVGEVVWLGQTTRVNDLLLAEVVEKVDLTLDGILGEIHSGATRPACVRVRDLYAEGTEIANTRQLTILSEEDLVAIAADMRLDRVDPARMGGNVVLRGIPDFTHLPPSSRLQAESGATLVVDRLNLPCTIPARSIEAAHPGFGKAFKPAAAGRRGVTAWVERGGELRIGSRLRLFVPDQRAWHPEDVA</sequence>
<organism evidence="2 3">
    <name type="scientific">Neotabrizicola shimadae</name>
    <dbReference type="NCBI Taxonomy" id="2807096"/>
    <lineage>
        <taxon>Bacteria</taxon>
        <taxon>Pseudomonadati</taxon>
        <taxon>Pseudomonadota</taxon>
        <taxon>Alphaproteobacteria</taxon>
        <taxon>Rhodobacterales</taxon>
        <taxon>Paracoccaceae</taxon>
        <taxon>Neotabrizicola</taxon>
    </lineage>
</organism>
<dbReference type="Gene3D" id="2.40.33.20">
    <property type="entry name" value="PK beta-barrel domain-like"/>
    <property type="match status" value="1"/>
</dbReference>
<dbReference type="InterPro" id="IPR052716">
    <property type="entry name" value="MOSC_domain"/>
</dbReference>
<dbReference type="PANTHER" id="PTHR36930:SF1">
    <property type="entry name" value="MOSC DOMAIN-CONTAINING PROTEIN"/>
    <property type="match status" value="1"/>
</dbReference>
<feature type="domain" description="MOSC" evidence="1">
    <location>
        <begin position="28"/>
        <end position="183"/>
    </location>
</feature>
<dbReference type="PANTHER" id="PTHR36930">
    <property type="entry name" value="METAL-SULFUR CLUSTER BIOSYNTHESIS PROTEINS YUAD-RELATED"/>
    <property type="match status" value="1"/>
</dbReference>
<dbReference type="Pfam" id="PF03473">
    <property type="entry name" value="MOSC"/>
    <property type="match status" value="1"/>
</dbReference>
<dbReference type="PROSITE" id="PS51340">
    <property type="entry name" value="MOSC"/>
    <property type="match status" value="1"/>
</dbReference>
<dbReference type="EMBL" id="CP069370">
    <property type="protein sequence ID" value="QYZ71020.1"/>
    <property type="molecule type" value="Genomic_DNA"/>
</dbReference>
<evidence type="ECO:0000259" key="1">
    <source>
        <dbReference type="PROSITE" id="PS51340"/>
    </source>
</evidence>
<dbReference type="SUPFAM" id="SSF50800">
    <property type="entry name" value="PK beta-barrel domain-like"/>
    <property type="match status" value="1"/>
</dbReference>
<dbReference type="RefSeq" id="WP_220663277.1">
    <property type="nucleotide sequence ID" value="NZ_CP069370.1"/>
</dbReference>
<dbReference type="GO" id="GO:0003824">
    <property type="term" value="F:catalytic activity"/>
    <property type="evidence" value="ECO:0007669"/>
    <property type="project" value="InterPro"/>
</dbReference>
<reference evidence="2" key="1">
    <citation type="submission" date="2021-02" db="EMBL/GenBank/DDBJ databases">
        <title>Rhodobacter shimadae sp. nov., an aerobic anoxygenic phototrophic bacterium isolated from a hot spring.</title>
        <authorList>
            <person name="Muramatsu S."/>
            <person name="Haruta S."/>
            <person name="Hirose S."/>
            <person name="Hanada S."/>
        </authorList>
    </citation>
    <scope>NUCLEOTIDE SEQUENCE</scope>
    <source>
        <strain evidence="2">N10</strain>
    </source>
</reference>
<dbReference type="InterPro" id="IPR005302">
    <property type="entry name" value="MoCF_Sase_C"/>
</dbReference>